<comment type="caution">
    <text evidence="5">The sequence shown here is derived from an EMBL/GenBank/DDBJ whole genome shotgun (WGS) entry which is preliminary data.</text>
</comment>
<dbReference type="GO" id="GO:0007156">
    <property type="term" value="P:homophilic cell adhesion via plasma membrane adhesion molecules"/>
    <property type="evidence" value="ECO:0007669"/>
    <property type="project" value="TreeGrafter"/>
</dbReference>
<dbReference type="Gene3D" id="2.60.40.10">
    <property type="entry name" value="Immunoglobulins"/>
    <property type="match status" value="1"/>
</dbReference>
<evidence type="ECO:0000256" key="3">
    <source>
        <dbReference type="SAM" id="MobiDB-lite"/>
    </source>
</evidence>
<dbReference type="EMBL" id="CAAALY010005599">
    <property type="protein sequence ID" value="VEL09156.1"/>
    <property type="molecule type" value="Genomic_DNA"/>
</dbReference>
<evidence type="ECO:0000256" key="2">
    <source>
        <dbReference type="ARBA" id="ARBA00023157"/>
    </source>
</evidence>
<feature type="region of interest" description="Disordered" evidence="3">
    <location>
        <begin position="1"/>
        <end position="54"/>
    </location>
</feature>
<dbReference type="InterPro" id="IPR013783">
    <property type="entry name" value="Ig-like_fold"/>
</dbReference>
<dbReference type="InterPro" id="IPR050958">
    <property type="entry name" value="Cell_Adh-Cytoskel_Orgn"/>
</dbReference>
<dbReference type="PROSITE" id="PS50835">
    <property type="entry name" value="IG_LIKE"/>
    <property type="match status" value="1"/>
</dbReference>
<protein>
    <recommendedName>
        <fullName evidence="4">Ig-like domain-containing protein</fullName>
    </recommendedName>
</protein>
<dbReference type="SMART" id="SM00409">
    <property type="entry name" value="IG"/>
    <property type="match status" value="1"/>
</dbReference>
<dbReference type="InterPro" id="IPR003598">
    <property type="entry name" value="Ig_sub2"/>
</dbReference>
<proteinExistence type="predicted"/>
<dbReference type="PANTHER" id="PTHR45080">
    <property type="entry name" value="CONTACTIN 5"/>
    <property type="match status" value="1"/>
</dbReference>
<evidence type="ECO:0000256" key="1">
    <source>
        <dbReference type="ARBA" id="ARBA00022729"/>
    </source>
</evidence>
<name>A0A3S4ZQ59_9PLAT</name>
<dbReference type="PANTHER" id="PTHR45080:SF8">
    <property type="entry name" value="IG-LIKE DOMAIN-CONTAINING PROTEIN"/>
    <property type="match status" value="1"/>
</dbReference>
<dbReference type="AlphaFoldDB" id="A0A3S4ZQ59"/>
<dbReference type="InterPro" id="IPR036179">
    <property type="entry name" value="Ig-like_dom_sf"/>
</dbReference>
<keyword evidence="2" id="KW-1015">Disulfide bond</keyword>
<reference evidence="5" key="1">
    <citation type="submission" date="2018-11" db="EMBL/GenBank/DDBJ databases">
        <authorList>
            <consortium name="Pathogen Informatics"/>
        </authorList>
    </citation>
    <scope>NUCLEOTIDE SEQUENCE</scope>
</reference>
<dbReference type="Proteomes" id="UP000784294">
    <property type="component" value="Unassembled WGS sequence"/>
</dbReference>
<evidence type="ECO:0000259" key="4">
    <source>
        <dbReference type="PROSITE" id="PS50835"/>
    </source>
</evidence>
<dbReference type="GO" id="GO:0005886">
    <property type="term" value="C:plasma membrane"/>
    <property type="evidence" value="ECO:0007669"/>
    <property type="project" value="TreeGrafter"/>
</dbReference>
<evidence type="ECO:0000313" key="6">
    <source>
        <dbReference type="Proteomes" id="UP000784294"/>
    </source>
</evidence>
<dbReference type="SUPFAM" id="SSF48726">
    <property type="entry name" value="Immunoglobulin"/>
    <property type="match status" value="1"/>
</dbReference>
<sequence length="235" mass="25844">MLAGKFSNISKHLDEPKKTDVQEGKPEGQAKEKDAESKNKVEHEAATEKPSQRPVFLQARQGEEVLLPCDLFAAPRPKTHWVKILGDDERRMPVERRSSGTDQPQRLQPTFGWPINGLHFNHRLSLTLLSASKTSQMAVAESRLAALSVGNEEDANEVRVIHESGVKGNHDSGEEGVRLFRSSYAGGLLLHGAQPEDSGVYECQSQNHLGVATARINLDVLGGLRSVQRADRTAQ</sequence>
<dbReference type="InterPro" id="IPR007110">
    <property type="entry name" value="Ig-like_dom"/>
</dbReference>
<organism evidence="5 6">
    <name type="scientific">Protopolystoma xenopodis</name>
    <dbReference type="NCBI Taxonomy" id="117903"/>
    <lineage>
        <taxon>Eukaryota</taxon>
        <taxon>Metazoa</taxon>
        <taxon>Spiralia</taxon>
        <taxon>Lophotrochozoa</taxon>
        <taxon>Platyhelminthes</taxon>
        <taxon>Monogenea</taxon>
        <taxon>Polyopisthocotylea</taxon>
        <taxon>Polystomatidea</taxon>
        <taxon>Polystomatidae</taxon>
        <taxon>Protopolystoma</taxon>
    </lineage>
</organism>
<feature type="domain" description="Ig-like" evidence="4">
    <location>
        <begin position="50"/>
        <end position="219"/>
    </location>
</feature>
<dbReference type="SMART" id="SM00408">
    <property type="entry name" value="IGc2"/>
    <property type="match status" value="1"/>
</dbReference>
<dbReference type="OrthoDB" id="10045578at2759"/>
<feature type="compositionally biased region" description="Basic and acidic residues" evidence="3">
    <location>
        <begin position="11"/>
        <end position="51"/>
    </location>
</feature>
<keyword evidence="6" id="KW-1185">Reference proteome</keyword>
<accession>A0A3S4ZQ59</accession>
<dbReference type="InterPro" id="IPR003599">
    <property type="entry name" value="Ig_sub"/>
</dbReference>
<evidence type="ECO:0000313" key="5">
    <source>
        <dbReference type="EMBL" id="VEL09156.1"/>
    </source>
</evidence>
<keyword evidence="1" id="KW-0732">Signal</keyword>
<gene>
    <name evidence="5" type="ORF">PXEA_LOCUS2596</name>
</gene>